<comment type="similarity">
    <text evidence="1">Belongs to the ABC transporter superfamily.</text>
</comment>
<dbReference type="InterPro" id="IPR003593">
    <property type="entry name" value="AAA+_ATPase"/>
</dbReference>
<proteinExistence type="inferred from homology"/>
<dbReference type="Pfam" id="PF00005">
    <property type="entry name" value="ABC_tran"/>
    <property type="match status" value="1"/>
</dbReference>
<dbReference type="AlphaFoldDB" id="A0A285NAX5"/>
<reference evidence="6 7" key="1">
    <citation type="submission" date="2017-09" db="EMBL/GenBank/DDBJ databases">
        <authorList>
            <person name="Ehlers B."/>
            <person name="Leendertz F.H."/>
        </authorList>
    </citation>
    <scope>NUCLEOTIDE SEQUENCE [LARGE SCALE GENOMIC DNA]</scope>
    <source>
        <strain evidence="6 7">DSM 18289</strain>
    </source>
</reference>
<dbReference type="InterPro" id="IPR017871">
    <property type="entry name" value="ABC_transporter-like_CS"/>
</dbReference>
<keyword evidence="2" id="KW-0813">Transport</keyword>
<dbReference type="SUPFAM" id="SSF52540">
    <property type="entry name" value="P-loop containing nucleoside triphosphate hydrolases"/>
    <property type="match status" value="1"/>
</dbReference>
<accession>A0A285NAX5</accession>
<organism evidence="6 7">
    <name type="scientific">Cohaesibacter gelatinilyticus</name>
    <dbReference type="NCBI Taxonomy" id="372072"/>
    <lineage>
        <taxon>Bacteria</taxon>
        <taxon>Pseudomonadati</taxon>
        <taxon>Pseudomonadota</taxon>
        <taxon>Alphaproteobacteria</taxon>
        <taxon>Hyphomicrobiales</taxon>
        <taxon>Cohaesibacteraceae</taxon>
    </lineage>
</organism>
<dbReference type="RefSeq" id="WP_097151809.1">
    <property type="nucleotide sequence ID" value="NZ_OBEL01000001.1"/>
</dbReference>
<keyword evidence="4 6" id="KW-0067">ATP-binding</keyword>
<dbReference type="PANTHER" id="PTHR42781:SF4">
    <property type="entry name" value="SPERMIDINE_PUTRESCINE IMPORT ATP-BINDING PROTEIN POTA"/>
    <property type="match status" value="1"/>
</dbReference>
<evidence type="ECO:0000259" key="5">
    <source>
        <dbReference type="PROSITE" id="PS50893"/>
    </source>
</evidence>
<dbReference type="PROSITE" id="PS50893">
    <property type="entry name" value="ABC_TRANSPORTER_2"/>
    <property type="match status" value="1"/>
</dbReference>
<evidence type="ECO:0000313" key="7">
    <source>
        <dbReference type="Proteomes" id="UP000219439"/>
    </source>
</evidence>
<evidence type="ECO:0000256" key="3">
    <source>
        <dbReference type="ARBA" id="ARBA00022741"/>
    </source>
</evidence>
<dbReference type="EMBL" id="OBEL01000001">
    <property type="protein sequence ID" value="SNZ06644.1"/>
    <property type="molecule type" value="Genomic_DNA"/>
</dbReference>
<dbReference type="InterPro" id="IPR003439">
    <property type="entry name" value="ABC_transporter-like_ATP-bd"/>
</dbReference>
<protein>
    <submittedName>
        <fullName evidence="6">Putative hydroxymethylpyrimidine transport system ATP-binding protein</fullName>
    </submittedName>
</protein>
<gene>
    <name evidence="6" type="ORF">SAMN06265368_0490</name>
</gene>
<dbReference type="InterPro" id="IPR027417">
    <property type="entry name" value="P-loop_NTPase"/>
</dbReference>
<feature type="domain" description="ABC transporter" evidence="5">
    <location>
        <begin position="5"/>
        <end position="229"/>
    </location>
</feature>
<dbReference type="Gene3D" id="3.40.50.300">
    <property type="entry name" value="P-loop containing nucleotide triphosphate hydrolases"/>
    <property type="match status" value="1"/>
</dbReference>
<evidence type="ECO:0000256" key="1">
    <source>
        <dbReference type="ARBA" id="ARBA00005417"/>
    </source>
</evidence>
<keyword evidence="3" id="KW-0547">Nucleotide-binding</keyword>
<dbReference type="GO" id="GO:0005524">
    <property type="term" value="F:ATP binding"/>
    <property type="evidence" value="ECO:0007669"/>
    <property type="project" value="UniProtKB-KW"/>
</dbReference>
<dbReference type="SMART" id="SM00382">
    <property type="entry name" value="AAA"/>
    <property type="match status" value="1"/>
</dbReference>
<dbReference type="GO" id="GO:0016887">
    <property type="term" value="F:ATP hydrolysis activity"/>
    <property type="evidence" value="ECO:0007669"/>
    <property type="project" value="InterPro"/>
</dbReference>
<evidence type="ECO:0000313" key="6">
    <source>
        <dbReference type="EMBL" id="SNZ06644.1"/>
    </source>
</evidence>
<dbReference type="PROSITE" id="PS00211">
    <property type="entry name" value="ABC_TRANSPORTER_1"/>
    <property type="match status" value="1"/>
</dbReference>
<keyword evidence="7" id="KW-1185">Reference proteome</keyword>
<dbReference type="OrthoDB" id="9802264at2"/>
<evidence type="ECO:0000256" key="4">
    <source>
        <dbReference type="ARBA" id="ARBA00022840"/>
    </source>
</evidence>
<sequence length="242" mass="26149">MANPIGISLTGKAHFDAVPLFDQLELTLKPGEWTCLLGPSGIGKTTILRLIAGLAAGVTFEGSIDATDGQPLSDRLAYMAQTDLLMPWATVLDNVLIGARLRGSNGDKDKAQDLLAKLELADHISKKPSALSGGQRQRVALARTLMEERSIVLLDEPFSALDARMRSEMQELAAEWLQHSTILLVTHDPAEAARLGETIYLMSEKGLSEVEPPASPAVRAVDDEAMLACQGRLLKQLREARS</sequence>
<dbReference type="PANTHER" id="PTHR42781">
    <property type="entry name" value="SPERMIDINE/PUTRESCINE IMPORT ATP-BINDING PROTEIN POTA"/>
    <property type="match status" value="1"/>
</dbReference>
<dbReference type="InterPro" id="IPR050093">
    <property type="entry name" value="ABC_SmlMolc_Importer"/>
</dbReference>
<name>A0A285NAX5_9HYPH</name>
<evidence type="ECO:0000256" key="2">
    <source>
        <dbReference type="ARBA" id="ARBA00022448"/>
    </source>
</evidence>
<dbReference type="Proteomes" id="UP000219439">
    <property type="component" value="Unassembled WGS sequence"/>
</dbReference>